<evidence type="ECO:0000259" key="3">
    <source>
        <dbReference type="PROSITE" id="PS50103"/>
    </source>
</evidence>
<feature type="coiled-coil region" evidence="2">
    <location>
        <begin position="54"/>
        <end position="81"/>
    </location>
</feature>
<dbReference type="Proteomes" id="UP001221757">
    <property type="component" value="Unassembled WGS sequence"/>
</dbReference>
<proteinExistence type="predicted"/>
<accession>A0AAD7DVF8</accession>
<evidence type="ECO:0000313" key="4">
    <source>
        <dbReference type="EMBL" id="KAJ7699934.1"/>
    </source>
</evidence>
<feature type="zinc finger region" description="C3H1-type" evidence="1">
    <location>
        <begin position="382"/>
        <end position="410"/>
    </location>
</feature>
<dbReference type="Pfam" id="PF25540">
    <property type="entry name" value="DUF7923"/>
    <property type="match status" value="1"/>
</dbReference>
<keyword evidence="1" id="KW-0479">Metal-binding</keyword>
<keyword evidence="2" id="KW-0175">Coiled coil</keyword>
<evidence type="ECO:0000313" key="5">
    <source>
        <dbReference type="Proteomes" id="UP001221757"/>
    </source>
</evidence>
<keyword evidence="5" id="KW-1185">Reference proteome</keyword>
<dbReference type="EMBL" id="JARKIE010000021">
    <property type="protein sequence ID" value="KAJ7699934.1"/>
    <property type="molecule type" value="Genomic_DNA"/>
</dbReference>
<reference evidence="4" key="1">
    <citation type="submission" date="2023-03" db="EMBL/GenBank/DDBJ databases">
        <title>Massive genome expansion in bonnet fungi (Mycena s.s.) driven by repeated elements and novel gene families across ecological guilds.</title>
        <authorList>
            <consortium name="Lawrence Berkeley National Laboratory"/>
            <person name="Harder C.B."/>
            <person name="Miyauchi S."/>
            <person name="Viragh M."/>
            <person name="Kuo A."/>
            <person name="Thoen E."/>
            <person name="Andreopoulos B."/>
            <person name="Lu D."/>
            <person name="Skrede I."/>
            <person name="Drula E."/>
            <person name="Henrissat B."/>
            <person name="Morin E."/>
            <person name="Kohler A."/>
            <person name="Barry K."/>
            <person name="LaButti K."/>
            <person name="Morin E."/>
            <person name="Salamov A."/>
            <person name="Lipzen A."/>
            <person name="Mereny Z."/>
            <person name="Hegedus B."/>
            <person name="Baldrian P."/>
            <person name="Stursova M."/>
            <person name="Weitz H."/>
            <person name="Taylor A."/>
            <person name="Grigoriev I.V."/>
            <person name="Nagy L.G."/>
            <person name="Martin F."/>
            <person name="Kauserud H."/>
        </authorList>
    </citation>
    <scope>NUCLEOTIDE SEQUENCE</scope>
    <source>
        <strain evidence="4">CBHHK067</strain>
    </source>
</reference>
<dbReference type="InterPro" id="IPR057683">
    <property type="entry name" value="DUF7923"/>
</dbReference>
<protein>
    <recommendedName>
        <fullName evidence="3">C3H1-type domain-containing protein</fullName>
    </recommendedName>
</protein>
<dbReference type="InterPro" id="IPR000571">
    <property type="entry name" value="Znf_CCCH"/>
</dbReference>
<dbReference type="PANTHER" id="PTHR37543:SF1">
    <property type="entry name" value="CCCH ZINC FINGER DNA BINDING PROTEIN (AFU_ORTHOLOGUE AFUA_5G12760)"/>
    <property type="match status" value="1"/>
</dbReference>
<keyword evidence="1" id="KW-0862">Zinc</keyword>
<name>A0AAD7DVF8_MYCRO</name>
<feature type="domain" description="C3H1-type" evidence="3">
    <location>
        <begin position="382"/>
        <end position="410"/>
    </location>
</feature>
<comment type="caution">
    <text evidence="4">The sequence shown here is derived from an EMBL/GenBank/DDBJ whole genome shotgun (WGS) entry which is preliminary data.</text>
</comment>
<sequence>MATQPMGEASAASQKLQWDDTLSRLLHLSDVTVQRNQYLEGRAVELETEVVSWRQAYNAQVEDSERRVKAYQMQVSALNRQISKQDFFQTQNAVMLCVVNGDRILFNGSLLAQGHHGGASAAQGLTKTIADHLSSEELTAFKRLSFWITVYFNRGRLLDTLVGNNICSVQQFDAFLAGFSKCSTRFSLVDVGTVADTDAKIQEYIQTHARFPQTLRVFLAGTRYPTFARLLHNPLAGGHDSSQYASMFDALQSEQLLGKLVMLAADGDTGSVGNLPLRFLRVDGIFMNPLQLQLQRTAQQKPGPLSVSCVPTNGGLMSPQSPASHTSGRSGRAIDPSLPLHKQNPPPCNEHYLMTCSKQPASCKYSHEYTLTQEQLASLASNAKKAPCNYLKNGMACPYGAQCCWGHFCPQGPRCFHLSKGKCWFKGETMHLEASSDSH</sequence>
<keyword evidence="1" id="KW-0863">Zinc-finger</keyword>
<organism evidence="4 5">
    <name type="scientific">Mycena rosella</name>
    <name type="common">Pink bonnet</name>
    <name type="synonym">Agaricus rosellus</name>
    <dbReference type="NCBI Taxonomy" id="1033263"/>
    <lineage>
        <taxon>Eukaryota</taxon>
        <taxon>Fungi</taxon>
        <taxon>Dikarya</taxon>
        <taxon>Basidiomycota</taxon>
        <taxon>Agaricomycotina</taxon>
        <taxon>Agaricomycetes</taxon>
        <taxon>Agaricomycetidae</taxon>
        <taxon>Agaricales</taxon>
        <taxon>Marasmiineae</taxon>
        <taxon>Mycenaceae</taxon>
        <taxon>Mycena</taxon>
    </lineage>
</organism>
<dbReference type="AlphaFoldDB" id="A0AAD7DVF8"/>
<evidence type="ECO:0000256" key="1">
    <source>
        <dbReference type="PROSITE-ProRule" id="PRU00723"/>
    </source>
</evidence>
<dbReference type="PROSITE" id="PS50103">
    <property type="entry name" value="ZF_C3H1"/>
    <property type="match status" value="2"/>
</dbReference>
<dbReference type="GO" id="GO:0008270">
    <property type="term" value="F:zinc ion binding"/>
    <property type="evidence" value="ECO:0007669"/>
    <property type="project" value="UniProtKB-KW"/>
</dbReference>
<feature type="zinc finger region" description="C3H1-type" evidence="1">
    <location>
        <begin position="342"/>
        <end position="370"/>
    </location>
</feature>
<gene>
    <name evidence="4" type="ORF">B0H17DRAFT_270091</name>
</gene>
<dbReference type="PANTHER" id="PTHR37543">
    <property type="entry name" value="CCCH ZINC FINGER DNA BINDING PROTEIN (AFU_ORTHOLOGUE AFUA_5G12760)"/>
    <property type="match status" value="1"/>
</dbReference>
<feature type="domain" description="C3H1-type" evidence="3">
    <location>
        <begin position="342"/>
        <end position="370"/>
    </location>
</feature>
<evidence type="ECO:0000256" key="2">
    <source>
        <dbReference type="SAM" id="Coils"/>
    </source>
</evidence>